<evidence type="ECO:0000256" key="4">
    <source>
        <dbReference type="SAM" id="Phobius"/>
    </source>
</evidence>
<accession>A0A7W8DLZ2</accession>
<dbReference type="CDD" id="cd00082">
    <property type="entry name" value="HisKA"/>
    <property type="match status" value="1"/>
</dbReference>
<dbReference type="SUPFAM" id="SSF55874">
    <property type="entry name" value="ATPase domain of HSP90 chaperone/DNA topoisomerase II/histidine kinase"/>
    <property type="match status" value="1"/>
</dbReference>
<dbReference type="CDD" id="cd00075">
    <property type="entry name" value="HATPase"/>
    <property type="match status" value="1"/>
</dbReference>
<dbReference type="PANTHER" id="PTHR43547">
    <property type="entry name" value="TWO-COMPONENT HISTIDINE KINASE"/>
    <property type="match status" value="1"/>
</dbReference>
<dbReference type="EC" id="2.7.13.3" evidence="2"/>
<dbReference type="InterPro" id="IPR036097">
    <property type="entry name" value="HisK_dim/P_sf"/>
</dbReference>
<protein>
    <recommendedName>
        <fullName evidence="2">histidine kinase</fullName>
        <ecNumber evidence="2">2.7.13.3</ecNumber>
    </recommendedName>
</protein>
<dbReference type="GO" id="GO:0000155">
    <property type="term" value="F:phosphorelay sensor kinase activity"/>
    <property type="evidence" value="ECO:0007669"/>
    <property type="project" value="InterPro"/>
</dbReference>
<dbReference type="Gene3D" id="1.10.287.130">
    <property type="match status" value="1"/>
</dbReference>
<name>A0A7W8DLZ2_9BACT</name>
<dbReference type="InterPro" id="IPR005467">
    <property type="entry name" value="His_kinase_dom"/>
</dbReference>
<dbReference type="SMART" id="SM00387">
    <property type="entry name" value="HATPase_c"/>
    <property type="match status" value="1"/>
</dbReference>
<dbReference type="EMBL" id="JACHIG010000012">
    <property type="protein sequence ID" value="MBB5034879.1"/>
    <property type="molecule type" value="Genomic_DNA"/>
</dbReference>
<dbReference type="Pfam" id="PF00512">
    <property type="entry name" value="HisKA"/>
    <property type="match status" value="1"/>
</dbReference>
<dbReference type="InterPro" id="IPR036890">
    <property type="entry name" value="HATPase_C_sf"/>
</dbReference>
<evidence type="ECO:0000256" key="3">
    <source>
        <dbReference type="ARBA" id="ARBA00022553"/>
    </source>
</evidence>
<dbReference type="Pfam" id="PF02518">
    <property type="entry name" value="HATPase_c"/>
    <property type="match status" value="1"/>
</dbReference>
<feature type="domain" description="Histidine kinase" evidence="5">
    <location>
        <begin position="341"/>
        <end position="559"/>
    </location>
</feature>
<keyword evidence="4" id="KW-0812">Transmembrane</keyword>
<dbReference type="PANTHER" id="PTHR43547:SF2">
    <property type="entry name" value="HYBRID SIGNAL TRANSDUCTION HISTIDINE KINASE C"/>
    <property type="match status" value="1"/>
</dbReference>
<keyword evidence="3" id="KW-0597">Phosphoprotein</keyword>
<feature type="transmembrane region" description="Helical" evidence="4">
    <location>
        <begin position="299"/>
        <end position="322"/>
    </location>
</feature>
<dbReference type="AlphaFoldDB" id="A0A7W8DLZ2"/>
<evidence type="ECO:0000256" key="2">
    <source>
        <dbReference type="ARBA" id="ARBA00012438"/>
    </source>
</evidence>
<dbReference type="PRINTS" id="PR00344">
    <property type="entry name" value="BCTRLSENSOR"/>
</dbReference>
<gene>
    <name evidence="6" type="ORF">HNQ65_004487</name>
</gene>
<dbReference type="InterPro" id="IPR003661">
    <property type="entry name" value="HisK_dim/P_dom"/>
</dbReference>
<dbReference type="SUPFAM" id="SSF47384">
    <property type="entry name" value="Homodimeric domain of signal transducing histidine kinase"/>
    <property type="match status" value="1"/>
</dbReference>
<dbReference type="InterPro" id="IPR003594">
    <property type="entry name" value="HATPase_dom"/>
</dbReference>
<evidence type="ECO:0000313" key="7">
    <source>
        <dbReference type="Proteomes" id="UP000590740"/>
    </source>
</evidence>
<evidence type="ECO:0000313" key="6">
    <source>
        <dbReference type="EMBL" id="MBB5034879.1"/>
    </source>
</evidence>
<sequence length="559" mass="62646">MVQRRSTILFIILVVLPLALLAWLGTYLIRDAEKRTDASMQAILAERLSSADKHLLHDMRQLTDRLDEWGAQSTGTATLMSKRLAEHPWMAQTWSVPASGTKDAIESFAGKAGYEPGSIFRPEERVRAIQDSTQNPDSMPQLIAVLEGGGPPFQRAYAPEQLSSKRKRYSEWMTYIKMHGYHIDDRPQPSEAPMSWSGWHVGDCVFMYWHRFADGSLSCALVNPQMLMNALFQRLPQPGLAIPPGRMMLTTVKGIPLHEWGKRLAGSEGPPAAHRACSEPLSQWEMSYTPANEEFPKPYLFPILLGVSSGIVLVFVVGWLYFHESAREIRVAQQRVTFVNQISHELKTPLTNIRLYAEMAAHRAESQGDSIAKRQLGVVEAETSRLDRLIQNVLNYARQQRDKLTIQPKQVALDENVSRIVEFWKPLLENKGFEIVTCLNGPGAIMADPDAIEQVLGNLISNVEKYANSGKWIAIRTEHDERNTRVIVEDHGPGIPAGKRRSVFEPFERLRSDLAEGVSGTGIGLTISRELAQLHGGSLTVCPNYREGARFILTLPNKP</sequence>
<keyword evidence="4" id="KW-1133">Transmembrane helix</keyword>
<dbReference type="SMART" id="SM00388">
    <property type="entry name" value="HisKA"/>
    <property type="match status" value="1"/>
</dbReference>
<comment type="caution">
    <text evidence="6">The sequence shown here is derived from an EMBL/GenBank/DDBJ whole genome shotgun (WGS) entry which is preliminary data.</text>
</comment>
<comment type="catalytic activity">
    <reaction evidence="1">
        <text>ATP + protein L-histidine = ADP + protein N-phospho-L-histidine.</text>
        <dbReference type="EC" id="2.7.13.3"/>
    </reaction>
</comment>
<feature type="transmembrane region" description="Helical" evidence="4">
    <location>
        <begin position="7"/>
        <end position="29"/>
    </location>
</feature>
<dbReference type="InterPro" id="IPR004358">
    <property type="entry name" value="Sig_transdc_His_kin-like_C"/>
</dbReference>
<dbReference type="Proteomes" id="UP000590740">
    <property type="component" value="Unassembled WGS sequence"/>
</dbReference>
<organism evidence="6 7">
    <name type="scientific">Prosthecobacter vanneervenii</name>
    <dbReference type="NCBI Taxonomy" id="48466"/>
    <lineage>
        <taxon>Bacteria</taxon>
        <taxon>Pseudomonadati</taxon>
        <taxon>Verrucomicrobiota</taxon>
        <taxon>Verrucomicrobiia</taxon>
        <taxon>Verrucomicrobiales</taxon>
        <taxon>Verrucomicrobiaceae</taxon>
        <taxon>Prosthecobacter</taxon>
    </lineage>
</organism>
<keyword evidence="7" id="KW-1185">Reference proteome</keyword>
<evidence type="ECO:0000256" key="1">
    <source>
        <dbReference type="ARBA" id="ARBA00000085"/>
    </source>
</evidence>
<dbReference type="RefSeq" id="WP_184343113.1">
    <property type="nucleotide sequence ID" value="NZ_JACHIG010000012.1"/>
</dbReference>
<evidence type="ECO:0000259" key="5">
    <source>
        <dbReference type="PROSITE" id="PS50109"/>
    </source>
</evidence>
<keyword evidence="4" id="KW-0472">Membrane</keyword>
<dbReference type="Gene3D" id="3.30.565.10">
    <property type="entry name" value="Histidine kinase-like ATPase, C-terminal domain"/>
    <property type="match status" value="1"/>
</dbReference>
<dbReference type="PROSITE" id="PS50109">
    <property type="entry name" value="HIS_KIN"/>
    <property type="match status" value="1"/>
</dbReference>
<reference evidence="6 7" key="1">
    <citation type="submission" date="2020-08" db="EMBL/GenBank/DDBJ databases">
        <title>Genomic Encyclopedia of Type Strains, Phase IV (KMG-IV): sequencing the most valuable type-strain genomes for metagenomic binning, comparative biology and taxonomic classification.</title>
        <authorList>
            <person name="Goeker M."/>
        </authorList>
    </citation>
    <scope>NUCLEOTIDE SEQUENCE [LARGE SCALE GENOMIC DNA]</scope>
    <source>
        <strain evidence="6 7">DSM 12252</strain>
    </source>
</reference>
<proteinExistence type="predicted"/>